<reference evidence="1 2" key="1">
    <citation type="submission" date="2019-10" db="EMBL/GenBank/DDBJ databases">
        <title>Paraburkholderia sp. isolated from nodules of Mimosa pudica from Brazilian Atlantic Forest soils.</title>
        <authorList>
            <person name="Paulitsch F."/>
            <person name="Hungria M."/>
            <person name="Dall'Agnol R."/>
        </authorList>
    </citation>
    <scope>NUCLEOTIDE SEQUENCE [LARGE SCALE GENOMIC DNA]</scope>
    <source>
        <strain evidence="1 2">CNPSo 3157</strain>
    </source>
</reference>
<keyword evidence="2" id="KW-1185">Reference proteome</keyword>
<dbReference type="Proteomes" id="UP000484381">
    <property type="component" value="Unassembled WGS sequence"/>
</dbReference>
<evidence type="ECO:0000313" key="2">
    <source>
        <dbReference type="Proteomes" id="UP000484381"/>
    </source>
</evidence>
<name>A0A7X1N9W0_9BURK</name>
<organism evidence="1 2">
    <name type="scientific">Paraburkholderia franconis</name>
    <dbReference type="NCBI Taxonomy" id="2654983"/>
    <lineage>
        <taxon>Bacteria</taxon>
        <taxon>Pseudomonadati</taxon>
        <taxon>Pseudomonadota</taxon>
        <taxon>Betaproteobacteria</taxon>
        <taxon>Burkholderiales</taxon>
        <taxon>Burkholderiaceae</taxon>
        <taxon>Paraburkholderia</taxon>
    </lineage>
</organism>
<accession>A0A7X1N9W0</accession>
<dbReference type="AlphaFoldDB" id="A0A7X1N9W0"/>
<sequence>MRFFIVGDICLEEVIGEPVEFAEAPGEIYAVHRPHLGATDATCYWHVSHVETGVRLGMGDSINFAIDNARRTLASKTPVQIAEALDAARVRTQEAKKRLPIGPLVGGIAMRAE</sequence>
<comment type="caution">
    <text evidence="1">The sequence shown here is derived from an EMBL/GenBank/DDBJ whole genome shotgun (WGS) entry which is preliminary data.</text>
</comment>
<gene>
    <name evidence="1" type="ORF">GCT13_13440</name>
</gene>
<dbReference type="EMBL" id="WHNP01000010">
    <property type="protein sequence ID" value="MPW17914.1"/>
    <property type="molecule type" value="Genomic_DNA"/>
</dbReference>
<dbReference type="RefSeq" id="WP_152758695.1">
    <property type="nucleotide sequence ID" value="NZ_WHNP01000010.1"/>
</dbReference>
<protein>
    <submittedName>
        <fullName evidence="1">Uncharacterized protein</fullName>
    </submittedName>
</protein>
<proteinExistence type="predicted"/>
<evidence type="ECO:0000313" key="1">
    <source>
        <dbReference type="EMBL" id="MPW17914.1"/>
    </source>
</evidence>